<protein>
    <submittedName>
        <fullName evidence="2">Double-strand break repair protein MRE11</fullName>
    </submittedName>
</protein>
<dbReference type="GO" id="GO:0035861">
    <property type="term" value="C:site of double-strand break"/>
    <property type="evidence" value="ECO:0007669"/>
    <property type="project" value="TreeGrafter"/>
</dbReference>
<dbReference type="InterPro" id="IPR004843">
    <property type="entry name" value="Calcineurin-like_PHP"/>
</dbReference>
<evidence type="ECO:0000313" key="2">
    <source>
        <dbReference type="EMBL" id="CCO36818.1"/>
    </source>
</evidence>
<dbReference type="GO" id="GO:0007095">
    <property type="term" value="P:mitotic G2 DNA damage checkpoint signaling"/>
    <property type="evidence" value="ECO:0007669"/>
    <property type="project" value="TreeGrafter"/>
</dbReference>
<dbReference type="EMBL" id="CAOJ01016459">
    <property type="protein sequence ID" value="CCO36818.1"/>
    <property type="molecule type" value="Genomic_DNA"/>
</dbReference>
<dbReference type="PANTHER" id="PTHR10139:SF1">
    <property type="entry name" value="DOUBLE-STRAND BREAK REPAIR PROTEIN MRE11"/>
    <property type="match status" value="1"/>
</dbReference>
<dbReference type="GO" id="GO:0000724">
    <property type="term" value="P:double-strand break repair via homologous recombination"/>
    <property type="evidence" value="ECO:0007669"/>
    <property type="project" value="TreeGrafter"/>
</dbReference>
<gene>
    <name evidence="2" type="ORF">BN14_10964</name>
</gene>
<organism evidence="2 3">
    <name type="scientific">Thanatephorus cucumeris (strain AG1-IB / isolate 7/3/14)</name>
    <name type="common">Lettuce bottom rot fungus</name>
    <name type="synonym">Rhizoctonia solani</name>
    <dbReference type="NCBI Taxonomy" id="1108050"/>
    <lineage>
        <taxon>Eukaryota</taxon>
        <taxon>Fungi</taxon>
        <taxon>Dikarya</taxon>
        <taxon>Basidiomycota</taxon>
        <taxon>Agaricomycotina</taxon>
        <taxon>Agaricomycetes</taxon>
        <taxon>Cantharellales</taxon>
        <taxon>Ceratobasidiaceae</taxon>
        <taxon>Rhizoctonia</taxon>
        <taxon>Rhizoctonia solani AG-1</taxon>
    </lineage>
</organism>
<dbReference type="PANTHER" id="PTHR10139">
    <property type="entry name" value="DOUBLE-STRAND BREAK REPAIR PROTEIN MRE11"/>
    <property type="match status" value="1"/>
</dbReference>
<name>M5C9W6_THACB</name>
<accession>M5C9W6</accession>
<dbReference type="GO" id="GO:0030870">
    <property type="term" value="C:Mre11 complex"/>
    <property type="evidence" value="ECO:0007669"/>
    <property type="project" value="TreeGrafter"/>
</dbReference>
<dbReference type="Pfam" id="PF00149">
    <property type="entry name" value="Metallophos"/>
    <property type="match status" value="1"/>
</dbReference>
<proteinExistence type="predicted"/>
<dbReference type="Gene3D" id="3.60.21.10">
    <property type="match status" value="1"/>
</dbReference>
<sequence length="101" mass="11614">MTVPDDTIKIMLATDNHIGYNERDPIRGQDSINTFKEILDLARKHDVDFILLAGDLFHENRPSRDSLYRTIALLREYTLSDKPIQIELLSNPDEGKADGFR</sequence>
<dbReference type="Proteomes" id="UP000012065">
    <property type="component" value="Unassembled WGS sequence"/>
</dbReference>
<dbReference type="GO" id="GO:0000014">
    <property type="term" value="F:single-stranded DNA endodeoxyribonuclease activity"/>
    <property type="evidence" value="ECO:0007669"/>
    <property type="project" value="TreeGrafter"/>
</dbReference>
<dbReference type="SUPFAM" id="SSF56300">
    <property type="entry name" value="Metallo-dependent phosphatases"/>
    <property type="match status" value="1"/>
</dbReference>
<dbReference type="GO" id="GO:0042138">
    <property type="term" value="P:meiotic DNA double-strand break formation"/>
    <property type="evidence" value="ECO:0007669"/>
    <property type="project" value="TreeGrafter"/>
</dbReference>
<dbReference type="GO" id="GO:0031573">
    <property type="term" value="P:mitotic intra-S DNA damage checkpoint signaling"/>
    <property type="evidence" value="ECO:0007669"/>
    <property type="project" value="TreeGrafter"/>
</dbReference>
<evidence type="ECO:0000259" key="1">
    <source>
        <dbReference type="Pfam" id="PF00149"/>
    </source>
</evidence>
<dbReference type="InterPro" id="IPR029052">
    <property type="entry name" value="Metallo-depent_PP-like"/>
</dbReference>
<dbReference type="HOGENOM" id="CLU_2293620_0_0_1"/>
<dbReference type="AlphaFoldDB" id="M5C9W6"/>
<evidence type="ECO:0000313" key="3">
    <source>
        <dbReference type="Proteomes" id="UP000012065"/>
    </source>
</evidence>
<dbReference type="GO" id="GO:0097552">
    <property type="term" value="P:mitochondrial double-strand break repair via homologous recombination"/>
    <property type="evidence" value="ECO:0007669"/>
    <property type="project" value="TreeGrafter"/>
</dbReference>
<feature type="domain" description="Calcineurin-like phosphoesterase" evidence="1">
    <location>
        <begin position="8"/>
        <end position="77"/>
    </location>
</feature>
<dbReference type="GO" id="GO:0000723">
    <property type="term" value="P:telomere maintenance"/>
    <property type="evidence" value="ECO:0007669"/>
    <property type="project" value="TreeGrafter"/>
</dbReference>
<comment type="caution">
    <text evidence="2">The sequence shown here is derived from an EMBL/GenBank/DDBJ whole genome shotgun (WGS) entry which is preliminary data.</text>
</comment>
<reference evidence="2 3" key="1">
    <citation type="journal article" date="2013" name="J. Biotechnol.">
        <title>Establishment and interpretation of the genome sequence of the phytopathogenic fungus Rhizoctonia solani AG1-IB isolate 7/3/14.</title>
        <authorList>
            <person name="Wibberg D.W."/>
            <person name="Jelonek L.J."/>
            <person name="Rupp O.R."/>
            <person name="Hennig M.H."/>
            <person name="Eikmeyer F.E."/>
            <person name="Goesmann A.G."/>
            <person name="Hartmann A.H."/>
            <person name="Borriss R.B."/>
            <person name="Grosch R.G."/>
            <person name="Puehler A.P."/>
            <person name="Schlueter A.S."/>
        </authorList>
    </citation>
    <scope>NUCLEOTIDE SEQUENCE [LARGE SCALE GENOMIC DNA]</scope>
    <source>
        <strain evidence="3">AG1-IB / isolate 7/3/14</strain>
    </source>
</reference>
<dbReference type="GO" id="GO:0006303">
    <property type="term" value="P:double-strand break repair via nonhomologous end joining"/>
    <property type="evidence" value="ECO:0007669"/>
    <property type="project" value="TreeGrafter"/>
</dbReference>